<dbReference type="InterPro" id="IPR007461">
    <property type="entry name" value="Ysc84_actin-binding"/>
</dbReference>
<reference evidence="3 4" key="1">
    <citation type="submission" date="2016-03" db="EMBL/GenBank/DDBJ databases">
        <authorList>
            <person name="Ploux O."/>
        </authorList>
    </citation>
    <scope>NUCLEOTIDE SEQUENCE [LARGE SCALE GENOMIC DNA]</scope>
    <source>
        <strain evidence="3 4">R-45370</strain>
    </source>
</reference>
<comment type="caution">
    <text evidence="3">The sequence shown here is derived from an EMBL/GenBank/DDBJ whole genome shotgun (WGS) entry which is preliminary data.</text>
</comment>
<dbReference type="STRING" id="980561.A1359_00420"/>
<sequence length="205" mass="21829">MQDCQTNSVLLRQNPLHQPVWLLICSLFISLALLTGCQSGGGSRESSRVDAAQIDREVNAALSNLYATTPSAKILASKAKGILVFPNIIKAGFIGGAEYGKGAMRKHGRTTGYYNIAAGSYGLQAGVQSFSYVMFFMNNAALASLDKTDGFEVGVGPSIVIMDEGMAKRVTNTTLMEDVYTYVFGQQGLMAGLGVQGSKISRINP</sequence>
<dbReference type="RefSeq" id="WP_066980478.1">
    <property type="nucleotide sequence ID" value="NZ_LUUI01000091.1"/>
</dbReference>
<keyword evidence="1" id="KW-0472">Membrane</keyword>
<dbReference type="EMBL" id="LUUI01000091">
    <property type="protein sequence ID" value="OAI17055.1"/>
    <property type="molecule type" value="Genomic_DNA"/>
</dbReference>
<dbReference type="CDD" id="cd11524">
    <property type="entry name" value="SYLF"/>
    <property type="match status" value="1"/>
</dbReference>
<name>A0A177NGN4_9GAMM</name>
<organism evidence="3 4">
    <name type="scientific">Methylomonas lenta</name>
    <dbReference type="NCBI Taxonomy" id="980561"/>
    <lineage>
        <taxon>Bacteria</taxon>
        <taxon>Pseudomonadati</taxon>
        <taxon>Pseudomonadota</taxon>
        <taxon>Gammaproteobacteria</taxon>
        <taxon>Methylococcales</taxon>
        <taxon>Methylococcaceae</taxon>
        <taxon>Methylomonas</taxon>
    </lineage>
</organism>
<keyword evidence="1" id="KW-1133">Transmembrane helix</keyword>
<protein>
    <submittedName>
        <fullName evidence="3">Twin-arginine translocation pathway signal protein</fullName>
    </submittedName>
</protein>
<evidence type="ECO:0000259" key="2">
    <source>
        <dbReference type="Pfam" id="PF04366"/>
    </source>
</evidence>
<dbReference type="AlphaFoldDB" id="A0A177NGN4"/>
<evidence type="ECO:0000313" key="3">
    <source>
        <dbReference type="EMBL" id="OAI17055.1"/>
    </source>
</evidence>
<feature type="transmembrane region" description="Helical" evidence="1">
    <location>
        <begin position="20"/>
        <end position="37"/>
    </location>
</feature>
<evidence type="ECO:0000313" key="4">
    <source>
        <dbReference type="Proteomes" id="UP000078476"/>
    </source>
</evidence>
<proteinExistence type="predicted"/>
<dbReference type="OrthoDB" id="198978at2"/>
<dbReference type="Proteomes" id="UP000078476">
    <property type="component" value="Unassembled WGS sequence"/>
</dbReference>
<keyword evidence="4" id="KW-1185">Reference proteome</keyword>
<feature type="domain" description="Ysc84 actin-binding" evidence="2">
    <location>
        <begin position="118"/>
        <end position="201"/>
    </location>
</feature>
<dbReference type="Pfam" id="PF04366">
    <property type="entry name" value="Ysc84"/>
    <property type="match status" value="1"/>
</dbReference>
<accession>A0A177NGN4</accession>
<gene>
    <name evidence="3" type="ORF">A1359_00420</name>
</gene>
<keyword evidence="1" id="KW-0812">Transmembrane</keyword>
<evidence type="ECO:0000256" key="1">
    <source>
        <dbReference type="SAM" id="Phobius"/>
    </source>
</evidence>